<organism evidence="2">
    <name type="scientific">Aureoumbra lagunensis</name>
    <dbReference type="NCBI Taxonomy" id="44058"/>
    <lineage>
        <taxon>Eukaryota</taxon>
        <taxon>Sar</taxon>
        <taxon>Stramenopiles</taxon>
        <taxon>Ochrophyta</taxon>
        <taxon>Pelagophyceae</taxon>
        <taxon>Pelagomonadales</taxon>
        <taxon>Aureoumbra</taxon>
    </lineage>
</organism>
<sequence>MELRHRHRYEYDDTENKVDIKLDDEDKYVGMHSEKSRIENGIFIQEHSDSLWKIHSALRFSGGSFLILGATQLIFESTVIASLDEFAFGIFLLDAAHRIRRLAANLAQISAAEEMHSSLISIGDTHSILAWVTSYQTFRIISIFFGLEQLALSSKYYQYITISFQQISTDFPILLIFLKVSLALLGLRFGGLRYFRSKISYWSRASSLGAYLLNDKVARLLGRRPNVNRGRLRPSASGSKVSAYSGGAKTL</sequence>
<reference evidence="2" key="1">
    <citation type="submission" date="2021-01" db="EMBL/GenBank/DDBJ databases">
        <authorList>
            <person name="Corre E."/>
            <person name="Pelletier E."/>
            <person name="Niang G."/>
            <person name="Scheremetjew M."/>
            <person name="Finn R."/>
            <person name="Kale V."/>
            <person name="Holt S."/>
            <person name="Cochrane G."/>
            <person name="Meng A."/>
            <person name="Brown T."/>
            <person name="Cohen L."/>
        </authorList>
    </citation>
    <scope>NUCLEOTIDE SEQUENCE</scope>
    <source>
        <strain evidence="2">CCMP1510</strain>
    </source>
</reference>
<accession>A0A7S3NNS3</accession>
<feature type="region of interest" description="Disordered" evidence="1">
    <location>
        <begin position="231"/>
        <end position="251"/>
    </location>
</feature>
<name>A0A7S3NNS3_9STRA</name>
<gene>
    <name evidence="2" type="ORF">ALAG00032_LOCUS13057</name>
</gene>
<protein>
    <submittedName>
        <fullName evidence="2">Uncharacterized protein</fullName>
    </submittedName>
</protein>
<dbReference type="AlphaFoldDB" id="A0A7S3NNS3"/>
<proteinExistence type="predicted"/>
<evidence type="ECO:0000313" key="2">
    <source>
        <dbReference type="EMBL" id="CAE0372274.1"/>
    </source>
</evidence>
<dbReference type="EMBL" id="HBIJ01019924">
    <property type="protein sequence ID" value="CAE0372274.1"/>
    <property type="molecule type" value="Transcribed_RNA"/>
</dbReference>
<evidence type="ECO:0000256" key="1">
    <source>
        <dbReference type="SAM" id="MobiDB-lite"/>
    </source>
</evidence>